<feature type="transmembrane region" description="Helical" evidence="1">
    <location>
        <begin position="182"/>
        <end position="200"/>
    </location>
</feature>
<dbReference type="EMBL" id="DACTUL010000008">
    <property type="protein sequence ID" value="HAT6343692.1"/>
    <property type="molecule type" value="Genomic_DNA"/>
</dbReference>
<evidence type="ECO:0000256" key="1">
    <source>
        <dbReference type="SAM" id="Phobius"/>
    </source>
</evidence>
<proteinExistence type="predicted"/>
<name>A0AAD3U911_AERHY</name>
<gene>
    <name evidence="2" type="ORF">JAJ28_001405</name>
</gene>
<feature type="transmembrane region" description="Helical" evidence="1">
    <location>
        <begin position="80"/>
        <end position="101"/>
    </location>
</feature>
<dbReference type="Proteomes" id="UP000859505">
    <property type="component" value="Unassembled WGS sequence"/>
</dbReference>
<comment type="caution">
    <text evidence="2">The sequence shown here is derived from an EMBL/GenBank/DDBJ whole genome shotgun (WGS) entry which is preliminary data.</text>
</comment>
<reference evidence="2" key="2">
    <citation type="submission" date="2020-01" db="EMBL/GenBank/DDBJ databases">
        <authorList>
            <consortium name="NCBI Pathogen Detection Project"/>
        </authorList>
    </citation>
    <scope>NUCLEOTIDE SEQUENCE</scope>
    <source>
        <strain evidence="2">OLC2673_Aeromonas</strain>
    </source>
</reference>
<sequence length="279" mass="31909">MSFKQLLTILFKKSQTLCKNLNRSQKFFFFGTILIFPTLVFYILSMSKASIAFICFSFLLLLFGIISDLLLLYVKVWDTFIGKGIILISYAMCTTISYALASQLVNDVIDFDSSKLTNSITFTSILLIPVFILGFSFLLFIGIFIFGQFYLIIASTLENLKDDECFKLMTIVPKECYPKATFISRLIIYPLVIGSFLSFGSDMMPAYGKRVESWTKWFIYNLEAVKHSRCEIKNNDSKVIVINENEIVIATKNNDSYMFTPAICIPRIKSNTIDKQQSK</sequence>
<keyword evidence="1" id="KW-0812">Transmembrane</keyword>
<evidence type="ECO:0000313" key="2">
    <source>
        <dbReference type="EMBL" id="HAT6343692.1"/>
    </source>
</evidence>
<keyword evidence="1" id="KW-1133">Transmembrane helix</keyword>
<organism evidence="2 3">
    <name type="scientific">Aeromonas hydrophila</name>
    <dbReference type="NCBI Taxonomy" id="644"/>
    <lineage>
        <taxon>Bacteria</taxon>
        <taxon>Pseudomonadati</taxon>
        <taxon>Pseudomonadota</taxon>
        <taxon>Gammaproteobacteria</taxon>
        <taxon>Aeromonadales</taxon>
        <taxon>Aeromonadaceae</taxon>
        <taxon>Aeromonas</taxon>
    </lineage>
</organism>
<accession>A0AAD3U911</accession>
<feature type="transmembrane region" description="Helical" evidence="1">
    <location>
        <begin position="122"/>
        <end position="153"/>
    </location>
</feature>
<feature type="transmembrane region" description="Helical" evidence="1">
    <location>
        <begin position="27"/>
        <end position="44"/>
    </location>
</feature>
<reference evidence="2" key="1">
    <citation type="journal article" date="2018" name="Genome Biol.">
        <title>SKESA: strategic k-mer extension for scrupulous assemblies.</title>
        <authorList>
            <person name="Souvorov A."/>
            <person name="Agarwala R."/>
            <person name="Lipman D.J."/>
        </authorList>
    </citation>
    <scope>NUCLEOTIDE SEQUENCE</scope>
    <source>
        <strain evidence="2">OLC2673_Aeromonas</strain>
    </source>
</reference>
<evidence type="ECO:0000313" key="3">
    <source>
        <dbReference type="Proteomes" id="UP000859505"/>
    </source>
</evidence>
<keyword evidence="1" id="KW-0472">Membrane</keyword>
<protein>
    <submittedName>
        <fullName evidence="2">Uncharacterized protein</fullName>
    </submittedName>
</protein>
<feature type="transmembrane region" description="Helical" evidence="1">
    <location>
        <begin position="51"/>
        <end position="74"/>
    </location>
</feature>
<dbReference type="AlphaFoldDB" id="A0AAD3U911"/>